<dbReference type="InterPro" id="IPR036020">
    <property type="entry name" value="WW_dom_sf"/>
</dbReference>
<evidence type="ECO:0000313" key="2">
    <source>
        <dbReference type="EMBL" id="CAI8591632.1"/>
    </source>
</evidence>
<evidence type="ECO:0000313" key="3">
    <source>
        <dbReference type="Proteomes" id="UP001157006"/>
    </source>
</evidence>
<evidence type="ECO:0008006" key="4">
    <source>
        <dbReference type="Google" id="ProtNLM"/>
    </source>
</evidence>
<feature type="region of interest" description="Disordered" evidence="1">
    <location>
        <begin position="124"/>
        <end position="176"/>
    </location>
</feature>
<organism evidence="2 3">
    <name type="scientific">Vicia faba</name>
    <name type="common">Broad bean</name>
    <name type="synonym">Faba vulgaris</name>
    <dbReference type="NCBI Taxonomy" id="3906"/>
    <lineage>
        <taxon>Eukaryota</taxon>
        <taxon>Viridiplantae</taxon>
        <taxon>Streptophyta</taxon>
        <taxon>Embryophyta</taxon>
        <taxon>Tracheophyta</taxon>
        <taxon>Spermatophyta</taxon>
        <taxon>Magnoliopsida</taxon>
        <taxon>eudicotyledons</taxon>
        <taxon>Gunneridae</taxon>
        <taxon>Pentapetalae</taxon>
        <taxon>rosids</taxon>
        <taxon>fabids</taxon>
        <taxon>Fabales</taxon>
        <taxon>Fabaceae</taxon>
        <taxon>Papilionoideae</taxon>
        <taxon>50 kb inversion clade</taxon>
        <taxon>NPAAA clade</taxon>
        <taxon>Hologalegina</taxon>
        <taxon>IRL clade</taxon>
        <taxon>Fabeae</taxon>
        <taxon>Vicia</taxon>
    </lineage>
</organism>
<reference evidence="2 3" key="1">
    <citation type="submission" date="2023-01" db="EMBL/GenBank/DDBJ databases">
        <authorList>
            <person name="Kreplak J."/>
        </authorList>
    </citation>
    <scope>NUCLEOTIDE SEQUENCE [LARGE SCALE GENOMIC DNA]</scope>
</reference>
<dbReference type="InterPro" id="IPR051105">
    <property type="entry name" value="WWC/KIBRA_Hippo_Reg"/>
</dbReference>
<name>A0AAV0Z664_VICFA</name>
<dbReference type="Proteomes" id="UP001157006">
    <property type="component" value="Chromosome 1S"/>
</dbReference>
<feature type="region of interest" description="Disordered" evidence="1">
    <location>
        <begin position="217"/>
        <end position="247"/>
    </location>
</feature>
<accession>A0AAV0Z664</accession>
<feature type="compositionally biased region" description="Low complexity" evidence="1">
    <location>
        <begin position="159"/>
        <end position="176"/>
    </location>
</feature>
<gene>
    <name evidence="2" type="ORF">VFH_I000320</name>
</gene>
<sequence>MSRKKLNSIIYELNPYVNKLLSSFIIYDWVQPHPVNVSVTHAHLKGVIHVSICTLNNNKYSILSALSNLKSHSLDKVSEATTNLLIPPFTLALVLIASKNSLSLSLPPNMDAITASLERSLQNCSLNNNNHHHHQQNGRTENEGSATTNASAEGGGRSIGISSSSSDDNNHISNNNSDTTLELNSHISLPYHWEQCLDLKTGEIYYLNWRNGMKAKEDPRRVAERDCEEQESEEEEEESWYDDSEECSSECSTNEREVVEKENGNVLVVAGCKSCLMYFMVPKQVEDCPKCNGQLLHFDRSENCSP</sequence>
<dbReference type="EMBL" id="OX451735">
    <property type="protein sequence ID" value="CAI8591632.1"/>
    <property type="molecule type" value="Genomic_DNA"/>
</dbReference>
<feature type="compositionally biased region" description="Acidic residues" evidence="1">
    <location>
        <begin position="226"/>
        <end position="247"/>
    </location>
</feature>
<keyword evidence="3" id="KW-1185">Reference proteome</keyword>
<proteinExistence type="predicted"/>
<evidence type="ECO:0000256" key="1">
    <source>
        <dbReference type="SAM" id="MobiDB-lite"/>
    </source>
</evidence>
<dbReference type="PANTHER" id="PTHR14791:SF29">
    <property type="entry name" value="PROTEIN KIBRA"/>
    <property type="match status" value="1"/>
</dbReference>
<dbReference type="PANTHER" id="PTHR14791">
    <property type="entry name" value="BOMB/KIRA PROTEINS"/>
    <property type="match status" value="1"/>
</dbReference>
<dbReference type="AlphaFoldDB" id="A0AAV0Z664"/>
<dbReference type="SUPFAM" id="SSF51045">
    <property type="entry name" value="WW domain"/>
    <property type="match status" value="1"/>
</dbReference>
<protein>
    <recommendedName>
        <fullName evidence="4">WW domain-containing protein</fullName>
    </recommendedName>
</protein>